<evidence type="ECO:0000313" key="3">
    <source>
        <dbReference type="Proteomes" id="UP001457282"/>
    </source>
</evidence>
<evidence type="ECO:0000313" key="2">
    <source>
        <dbReference type="EMBL" id="KAK9912118.1"/>
    </source>
</evidence>
<gene>
    <name evidence="2" type="ORF">M0R45_035992</name>
</gene>
<feature type="region of interest" description="Disordered" evidence="1">
    <location>
        <begin position="1"/>
        <end position="140"/>
    </location>
</feature>
<dbReference type="EMBL" id="JBEDUW010000007">
    <property type="protein sequence ID" value="KAK9912118.1"/>
    <property type="molecule type" value="Genomic_DNA"/>
</dbReference>
<accession>A0AAW1VUR5</accession>
<keyword evidence="3" id="KW-1185">Reference proteome</keyword>
<feature type="compositionally biased region" description="Basic and acidic residues" evidence="1">
    <location>
        <begin position="87"/>
        <end position="98"/>
    </location>
</feature>
<name>A0AAW1VUR5_RUBAR</name>
<comment type="caution">
    <text evidence="2">The sequence shown here is derived from an EMBL/GenBank/DDBJ whole genome shotgun (WGS) entry which is preliminary data.</text>
</comment>
<protein>
    <submittedName>
        <fullName evidence="2">Uncharacterized protein</fullName>
    </submittedName>
</protein>
<reference evidence="2 3" key="1">
    <citation type="journal article" date="2023" name="G3 (Bethesda)">
        <title>A chromosome-length genome assembly and annotation of blackberry (Rubus argutus, cv. 'Hillquist').</title>
        <authorList>
            <person name="Bruna T."/>
            <person name="Aryal R."/>
            <person name="Dudchenko O."/>
            <person name="Sargent D.J."/>
            <person name="Mead D."/>
            <person name="Buti M."/>
            <person name="Cavallini A."/>
            <person name="Hytonen T."/>
            <person name="Andres J."/>
            <person name="Pham M."/>
            <person name="Weisz D."/>
            <person name="Mascagni F."/>
            <person name="Usai G."/>
            <person name="Natali L."/>
            <person name="Bassil N."/>
            <person name="Fernandez G.E."/>
            <person name="Lomsadze A."/>
            <person name="Armour M."/>
            <person name="Olukolu B."/>
            <person name="Poorten T."/>
            <person name="Britton C."/>
            <person name="Davik J."/>
            <person name="Ashrafi H."/>
            <person name="Aiden E.L."/>
            <person name="Borodovsky M."/>
            <person name="Worthington M."/>
        </authorList>
    </citation>
    <scope>NUCLEOTIDE SEQUENCE [LARGE SCALE GENOMIC DNA]</scope>
    <source>
        <strain evidence="2">PI 553951</strain>
    </source>
</reference>
<proteinExistence type="predicted"/>
<dbReference type="Proteomes" id="UP001457282">
    <property type="component" value="Unassembled WGS sequence"/>
</dbReference>
<feature type="compositionally biased region" description="Basic and acidic residues" evidence="1">
    <location>
        <begin position="129"/>
        <end position="140"/>
    </location>
</feature>
<dbReference type="AlphaFoldDB" id="A0AAW1VUR5"/>
<organism evidence="2 3">
    <name type="scientific">Rubus argutus</name>
    <name type="common">Southern blackberry</name>
    <dbReference type="NCBI Taxonomy" id="59490"/>
    <lineage>
        <taxon>Eukaryota</taxon>
        <taxon>Viridiplantae</taxon>
        <taxon>Streptophyta</taxon>
        <taxon>Embryophyta</taxon>
        <taxon>Tracheophyta</taxon>
        <taxon>Spermatophyta</taxon>
        <taxon>Magnoliopsida</taxon>
        <taxon>eudicotyledons</taxon>
        <taxon>Gunneridae</taxon>
        <taxon>Pentapetalae</taxon>
        <taxon>rosids</taxon>
        <taxon>fabids</taxon>
        <taxon>Rosales</taxon>
        <taxon>Rosaceae</taxon>
        <taxon>Rosoideae</taxon>
        <taxon>Rosoideae incertae sedis</taxon>
        <taxon>Rubus</taxon>
    </lineage>
</organism>
<sequence>MPPLITVGDPRTQTPSPRADLCHNHSTAAVSFHKAVHAATTSRSPQRGFISYHRGKPNPQSLCRRFAQPPTSILSPDLCPSPKPSLQKREEKKDGTRARERRRIRKQRKEEERNRREGMVQKKKKKKKKAEEDERMETEK</sequence>
<evidence type="ECO:0000256" key="1">
    <source>
        <dbReference type="SAM" id="MobiDB-lite"/>
    </source>
</evidence>
<feature type="compositionally biased region" description="Basic and acidic residues" evidence="1">
    <location>
        <begin position="108"/>
        <end position="120"/>
    </location>
</feature>